<evidence type="ECO:0000313" key="2">
    <source>
        <dbReference type="Proteomes" id="UP001626550"/>
    </source>
</evidence>
<dbReference type="EMBL" id="JBJKFK010000217">
    <property type="protein sequence ID" value="KAL3318668.1"/>
    <property type="molecule type" value="Genomic_DNA"/>
</dbReference>
<gene>
    <name evidence="1" type="ORF">Ciccas_002680</name>
</gene>
<proteinExistence type="predicted"/>
<sequence>MNHVPRMVQQILEPLGLDYQDDIFTRVIPDRKADYIRIFRALQDKFSNLRIRELRQSANAPSPESIPEIDRELGQFLDIK</sequence>
<accession>A0ABD2QGK7</accession>
<reference evidence="1 2" key="1">
    <citation type="submission" date="2024-11" db="EMBL/GenBank/DDBJ databases">
        <title>Adaptive evolution of stress response genes in parasites aligns with host niche diversity.</title>
        <authorList>
            <person name="Hahn C."/>
            <person name="Resl P."/>
        </authorList>
    </citation>
    <scope>NUCLEOTIDE SEQUENCE [LARGE SCALE GENOMIC DNA]</scope>
    <source>
        <strain evidence="1">EGGRZ-B1_66</strain>
        <tissue evidence="1">Body</tissue>
    </source>
</reference>
<organism evidence="1 2">
    <name type="scientific">Cichlidogyrus casuarinus</name>
    <dbReference type="NCBI Taxonomy" id="1844966"/>
    <lineage>
        <taxon>Eukaryota</taxon>
        <taxon>Metazoa</taxon>
        <taxon>Spiralia</taxon>
        <taxon>Lophotrochozoa</taxon>
        <taxon>Platyhelminthes</taxon>
        <taxon>Monogenea</taxon>
        <taxon>Monopisthocotylea</taxon>
        <taxon>Dactylogyridea</taxon>
        <taxon>Ancyrocephalidae</taxon>
        <taxon>Cichlidogyrus</taxon>
    </lineage>
</organism>
<name>A0ABD2QGK7_9PLAT</name>
<evidence type="ECO:0000313" key="1">
    <source>
        <dbReference type="EMBL" id="KAL3318668.1"/>
    </source>
</evidence>
<protein>
    <submittedName>
        <fullName evidence="1">Uncharacterized protein</fullName>
    </submittedName>
</protein>
<keyword evidence="2" id="KW-1185">Reference proteome</keyword>
<dbReference type="AlphaFoldDB" id="A0ABD2QGK7"/>
<dbReference type="Proteomes" id="UP001626550">
    <property type="component" value="Unassembled WGS sequence"/>
</dbReference>
<comment type="caution">
    <text evidence="1">The sequence shown here is derived from an EMBL/GenBank/DDBJ whole genome shotgun (WGS) entry which is preliminary data.</text>
</comment>